<reference evidence="1" key="1">
    <citation type="journal article" date="2021" name="Genome Biol. Evol.">
        <title>A High-Quality Reference Genome for a Parasitic Bivalve with Doubly Uniparental Inheritance (Bivalvia: Unionida).</title>
        <authorList>
            <person name="Smith C.H."/>
        </authorList>
    </citation>
    <scope>NUCLEOTIDE SEQUENCE</scope>
    <source>
        <strain evidence="1">CHS0354</strain>
    </source>
</reference>
<organism evidence="1 2">
    <name type="scientific">Potamilus streckersoni</name>
    <dbReference type="NCBI Taxonomy" id="2493646"/>
    <lineage>
        <taxon>Eukaryota</taxon>
        <taxon>Metazoa</taxon>
        <taxon>Spiralia</taxon>
        <taxon>Lophotrochozoa</taxon>
        <taxon>Mollusca</taxon>
        <taxon>Bivalvia</taxon>
        <taxon>Autobranchia</taxon>
        <taxon>Heteroconchia</taxon>
        <taxon>Palaeoheterodonta</taxon>
        <taxon>Unionida</taxon>
        <taxon>Unionoidea</taxon>
        <taxon>Unionidae</taxon>
        <taxon>Ambleminae</taxon>
        <taxon>Lampsilini</taxon>
        <taxon>Potamilus</taxon>
    </lineage>
</organism>
<reference evidence="1" key="2">
    <citation type="journal article" date="2021" name="Genome Biol. Evol.">
        <title>Developing a high-quality reference genome for a parasitic bivalve with doubly uniparental inheritance (Bivalvia: Unionida).</title>
        <authorList>
            <person name="Smith C.H."/>
        </authorList>
    </citation>
    <scope>NUCLEOTIDE SEQUENCE</scope>
    <source>
        <strain evidence="1">CHS0354</strain>
        <tissue evidence="1">Mantle</tissue>
    </source>
</reference>
<evidence type="ECO:0000313" key="1">
    <source>
        <dbReference type="EMBL" id="KAK3577043.1"/>
    </source>
</evidence>
<gene>
    <name evidence="1" type="ORF">CHS0354_003123</name>
</gene>
<evidence type="ECO:0000313" key="2">
    <source>
        <dbReference type="Proteomes" id="UP001195483"/>
    </source>
</evidence>
<dbReference type="AlphaFoldDB" id="A0AAE0RNY8"/>
<comment type="caution">
    <text evidence="1">The sequence shown here is derived from an EMBL/GenBank/DDBJ whole genome shotgun (WGS) entry which is preliminary data.</text>
</comment>
<name>A0AAE0RNY8_9BIVA</name>
<keyword evidence="2" id="KW-1185">Reference proteome</keyword>
<accession>A0AAE0RNY8</accession>
<dbReference type="Proteomes" id="UP001195483">
    <property type="component" value="Unassembled WGS sequence"/>
</dbReference>
<protein>
    <submittedName>
        <fullName evidence="1">Uncharacterized protein</fullName>
    </submittedName>
</protein>
<proteinExistence type="predicted"/>
<sequence length="257" mass="30387">MDLYTGSSSYRMRDSRLRMSLDSSLSSRSTVSSWGGGRGSSMDLTYRDYFGPPKLTKFDEKMIELKFLKYEIRTHMKKINALKLKYRDWFSSKQQSFLDSVKLIQILAVKMVPNEISTLEHFKKIHRMACKFPRNGTPRDGGPAKMDEFMFFWNELCSLKIETDELYEKIGKYCDSITDLRQPVVKDRVDEMFKHLNIAFSEDFEFTYINNEKDNLFTYSISTYDHKYHGLVGYFPYLMTLSLRMFHCALKLHLEKE</sequence>
<reference evidence="1" key="3">
    <citation type="submission" date="2023-05" db="EMBL/GenBank/DDBJ databases">
        <authorList>
            <person name="Smith C.H."/>
        </authorList>
    </citation>
    <scope>NUCLEOTIDE SEQUENCE</scope>
    <source>
        <strain evidence="1">CHS0354</strain>
        <tissue evidence="1">Mantle</tissue>
    </source>
</reference>
<dbReference type="EMBL" id="JAEAOA010000257">
    <property type="protein sequence ID" value="KAK3577043.1"/>
    <property type="molecule type" value="Genomic_DNA"/>
</dbReference>